<gene>
    <name evidence="2" type="ORF">Q31b_58390</name>
</gene>
<dbReference type="AlphaFoldDB" id="A0A5C6DBY8"/>
<organism evidence="2 3">
    <name type="scientific">Novipirellula aureliae</name>
    <dbReference type="NCBI Taxonomy" id="2527966"/>
    <lineage>
        <taxon>Bacteria</taxon>
        <taxon>Pseudomonadati</taxon>
        <taxon>Planctomycetota</taxon>
        <taxon>Planctomycetia</taxon>
        <taxon>Pirellulales</taxon>
        <taxon>Pirellulaceae</taxon>
        <taxon>Novipirellula</taxon>
    </lineage>
</organism>
<dbReference type="RefSeq" id="WP_146602878.1">
    <property type="nucleotide sequence ID" value="NZ_SJPY01000021.1"/>
</dbReference>
<reference evidence="2 3" key="1">
    <citation type="submission" date="2019-02" db="EMBL/GenBank/DDBJ databases">
        <title>Deep-cultivation of Planctomycetes and their phenomic and genomic characterization uncovers novel biology.</title>
        <authorList>
            <person name="Wiegand S."/>
            <person name="Jogler M."/>
            <person name="Boedeker C."/>
            <person name="Pinto D."/>
            <person name="Vollmers J."/>
            <person name="Rivas-Marin E."/>
            <person name="Kohn T."/>
            <person name="Peeters S.H."/>
            <person name="Heuer A."/>
            <person name="Rast P."/>
            <person name="Oberbeckmann S."/>
            <person name="Bunk B."/>
            <person name="Jeske O."/>
            <person name="Meyerdierks A."/>
            <person name="Storesund J.E."/>
            <person name="Kallscheuer N."/>
            <person name="Luecker S."/>
            <person name="Lage O.M."/>
            <person name="Pohl T."/>
            <person name="Merkel B.J."/>
            <person name="Hornburger P."/>
            <person name="Mueller R.-W."/>
            <person name="Bruemmer F."/>
            <person name="Labrenz M."/>
            <person name="Spormann A.M."/>
            <person name="Op Den Camp H."/>
            <person name="Overmann J."/>
            <person name="Amann R."/>
            <person name="Jetten M.S.M."/>
            <person name="Mascher T."/>
            <person name="Medema M.H."/>
            <person name="Devos D.P."/>
            <person name="Kaster A.-K."/>
            <person name="Ovreas L."/>
            <person name="Rohde M."/>
            <person name="Galperin M.Y."/>
            <person name="Jogler C."/>
        </authorList>
    </citation>
    <scope>NUCLEOTIDE SEQUENCE [LARGE SCALE GENOMIC DNA]</scope>
    <source>
        <strain evidence="2 3">Q31b</strain>
    </source>
</reference>
<dbReference type="Gene3D" id="3.40.1580.10">
    <property type="entry name" value="SMI1/KNR4-like"/>
    <property type="match status" value="1"/>
</dbReference>
<dbReference type="OrthoDB" id="8657476at2"/>
<evidence type="ECO:0000259" key="1">
    <source>
        <dbReference type="SMART" id="SM00860"/>
    </source>
</evidence>
<proteinExistence type="predicted"/>
<keyword evidence="3" id="KW-1185">Reference proteome</keyword>
<comment type="caution">
    <text evidence="2">The sequence shown here is derived from an EMBL/GenBank/DDBJ whole genome shotgun (WGS) entry which is preliminary data.</text>
</comment>
<dbReference type="Proteomes" id="UP000315471">
    <property type="component" value="Unassembled WGS sequence"/>
</dbReference>
<dbReference type="EMBL" id="SJPY01000021">
    <property type="protein sequence ID" value="TWU32439.1"/>
    <property type="molecule type" value="Genomic_DNA"/>
</dbReference>
<feature type="domain" description="Knr4/Smi1-like" evidence="1">
    <location>
        <begin position="30"/>
        <end position="143"/>
    </location>
</feature>
<sequence>MDDVELDFMIAHIRDKSKSFDGDHVLRDAPMSEDRITELERERNIVLNRQYRRFLMTYGAGDFLYSQIYSFDPNSDWNLWRESDFVDGIGTTILPFSDNGAGDYLAFKLLDGKCSDCVYWIDHELGYTISDSEYEDFNKWVAECALQT</sequence>
<name>A0A5C6DBY8_9BACT</name>
<accession>A0A5C6DBY8</accession>
<dbReference type="InterPro" id="IPR018958">
    <property type="entry name" value="Knr4/Smi1-like_dom"/>
</dbReference>
<protein>
    <submittedName>
        <fullName evidence="2">SMI1 / KNR4 family protein</fullName>
    </submittedName>
</protein>
<dbReference type="SUPFAM" id="SSF160631">
    <property type="entry name" value="SMI1/KNR4-like"/>
    <property type="match status" value="1"/>
</dbReference>
<evidence type="ECO:0000313" key="3">
    <source>
        <dbReference type="Proteomes" id="UP000315471"/>
    </source>
</evidence>
<dbReference type="InterPro" id="IPR037883">
    <property type="entry name" value="Knr4/Smi1-like_sf"/>
</dbReference>
<evidence type="ECO:0000313" key="2">
    <source>
        <dbReference type="EMBL" id="TWU32439.1"/>
    </source>
</evidence>
<dbReference type="Pfam" id="PF14568">
    <property type="entry name" value="SUKH_6"/>
    <property type="match status" value="1"/>
</dbReference>
<dbReference type="SMART" id="SM00860">
    <property type="entry name" value="SMI1_KNR4"/>
    <property type="match status" value="1"/>
</dbReference>